<organism evidence="4 5">
    <name type="scientific">Mitsuokella jalaludinii</name>
    <dbReference type="NCBI Taxonomy" id="187979"/>
    <lineage>
        <taxon>Bacteria</taxon>
        <taxon>Bacillati</taxon>
        <taxon>Bacillota</taxon>
        <taxon>Negativicutes</taxon>
        <taxon>Selenomonadales</taxon>
        <taxon>Selenomonadaceae</taxon>
        <taxon>Mitsuokella</taxon>
    </lineage>
</organism>
<dbReference type="InterPro" id="IPR029039">
    <property type="entry name" value="Flavoprotein-like_sf"/>
</dbReference>
<accession>A0A174AX38</accession>
<dbReference type="RefSeq" id="WP_036378298.1">
    <property type="nucleotide sequence ID" value="NZ_CABIWZ010000013.1"/>
</dbReference>
<feature type="domain" description="NADPH-dependent FMN reductase-like" evidence="3">
    <location>
        <begin position="3"/>
        <end position="152"/>
    </location>
</feature>
<evidence type="ECO:0000313" key="5">
    <source>
        <dbReference type="Proteomes" id="UP000095546"/>
    </source>
</evidence>
<dbReference type="InterPro" id="IPR005025">
    <property type="entry name" value="FMN_Rdtase-like_dom"/>
</dbReference>
<dbReference type="eggNOG" id="COG0655">
    <property type="taxonomic scope" value="Bacteria"/>
</dbReference>
<keyword evidence="2" id="KW-0288">FMN</keyword>
<proteinExistence type="predicted"/>
<gene>
    <name evidence="4" type="ORF">ERS852385_01713</name>
</gene>
<sequence>MSKILLINGSPNEKGCTYTALAEIAATLHEQGVETEMIWLGKKPVQDCIACHSCMKTGRCVFADIVNETADKLAAADGLVVGSPVYYGGPTGFITSFLDRLTFSCTKDTRMHGKVAASIVSCRRGGATAAFDRLNKYFQMSNMVVVGSQYWNQVHGFTPDEVRKDLEGLQTMRTLARNIAWITKCIEAGRQAGIDYPTHELVTMTNFID</sequence>
<dbReference type="STRING" id="187979.ERS852385_01713"/>
<evidence type="ECO:0000256" key="2">
    <source>
        <dbReference type="ARBA" id="ARBA00022643"/>
    </source>
</evidence>
<evidence type="ECO:0000259" key="3">
    <source>
        <dbReference type="Pfam" id="PF03358"/>
    </source>
</evidence>
<keyword evidence="1" id="KW-0285">Flavoprotein</keyword>
<dbReference type="SUPFAM" id="SSF52218">
    <property type="entry name" value="Flavoproteins"/>
    <property type="match status" value="1"/>
</dbReference>
<dbReference type="GeneID" id="83710611"/>
<dbReference type="PANTHER" id="PTHR43278">
    <property type="entry name" value="NAD(P)H-DEPENDENT FMN-CONTAINING OXIDOREDUCTASE YWQN-RELATED"/>
    <property type="match status" value="1"/>
</dbReference>
<name>A0A174AX38_9FIRM</name>
<evidence type="ECO:0000313" key="4">
    <source>
        <dbReference type="EMBL" id="CUN92693.1"/>
    </source>
</evidence>
<dbReference type="AlphaFoldDB" id="A0A174AX38"/>
<protein>
    <submittedName>
        <fullName evidence="4">Cd1</fullName>
    </submittedName>
</protein>
<dbReference type="InterPro" id="IPR051796">
    <property type="entry name" value="ISF_SsuE-like"/>
</dbReference>
<dbReference type="EMBL" id="CYYU01000013">
    <property type="protein sequence ID" value="CUN92693.1"/>
    <property type="molecule type" value="Genomic_DNA"/>
</dbReference>
<dbReference type="OrthoDB" id="9790975at2"/>
<dbReference type="Gene3D" id="3.40.50.360">
    <property type="match status" value="1"/>
</dbReference>
<dbReference type="PANTHER" id="PTHR43278:SF4">
    <property type="entry name" value="NAD(P)H-DEPENDENT FMN-CONTAINING OXIDOREDUCTASE YWQN-RELATED"/>
    <property type="match status" value="1"/>
</dbReference>
<keyword evidence="5" id="KW-1185">Reference proteome</keyword>
<dbReference type="Proteomes" id="UP000095546">
    <property type="component" value="Unassembled WGS sequence"/>
</dbReference>
<evidence type="ECO:0000256" key="1">
    <source>
        <dbReference type="ARBA" id="ARBA00022630"/>
    </source>
</evidence>
<dbReference type="GO" id="GO:0016491">
    <property type="term" value="F:oxidoreductase activity"/>
    <property type="evidence" value="ECO:0007669"/>
    <property type="project" value="InterPro"/>
</dbReference>
<reference evidence="4 5" key="1">
    <citation type="submission" date="2015-09" db="EMBL/GenBank/DDBJ databases">
        <authorList>
            <consortium name="Pathogen Informatics"/>
        </authorList>
    </citation>
    <scope>NUCLEOTIDE SEQUENCE [LARGE SCALE GENOMIC DNA]</scope>
    <source>
        <strain evidence="4 5">2789STDY5608828</strain>
    </source>
</reference>
<dbReference type="Pfam" id="PF03358">
    <property type="entry name" value="FMN_red"/>
    <property type="match status" value="1"/>
</dbReference>